<dbReference type="SMART" id="SM00893">
    <property type="entry name" value="ETF"/>
    <property type="match status" value="1"/>
</dbReference>
<dbReference type="RefSeq" id="WP_009912260.1">
    <property type="nucleotide sequence ID" value="NZ_CP013380.1"/>
</dbReference>
<dbReference type="SUPFAM" id="SSF52402">
    <property type="entry name" value="Adenine nucleotide alpha hydrolases-like"/>
    <property type="match status" value="1"/>
</dbReference>
<gene>
    <name evidence="2" type="ORF">I6G56_07450</name>
</gene>
<keyword evidence="1" id="KW-0813">Transport</keyword>
<dbReference type="InterPro" id="IPR012255">
    <property type="entry name" value="ETF_b"/>
</dbReference>
<proteinExistence type="predicted"/>
<dbReference type="PIRSF" id="PIRSF000090">
    <property type="entry name" value="Beta-ETF"/>
    <property type="match status" value="1"/>
</dbReference>
<dbReference type="KEGG" id="bhg:I6G56_07450"/>
<dbReference type="EMBL" id="CP065686">
    <property type="protein sequence ID" value="QPS44906.1"/>
    <property type="molecule type" value="Genomic_DNA"/>
</dbReference>
<dbReference type="Gene3D" id="3.40.50.620">
    <property type="entry name" value="HUPs"/>
    <property type="match status" value="1"/>
</dbReference>
<sequence length="262" mass="27558">MHIVVTLKQVHDPNSPAELLKLSADGRSIQTPAGVGDVANGYDVNAVEEAIRIRDKIGGTISVISVGSDEAKAHLRRAIAMGADKAVHISGPHGLDSDPSVVAALLANAVRKLPPADLVLSGRQASDTDSGQVLFRLAEQLGLGAVSPVKQVQEVTESAIVVDRLTDDGMQRVKAELPVLLGISNEANKPRSPSLKGVMASKKADLTTWSQADLLQGDVQPSVVLRRVFFEPVSEVRAELISGSGSDAGRALAERLHQEGVI</sequence>
<keyword evidence="1" id="KW-0249">Electron transport</keyword>
<dbReference type="CDD" id="cd01714">
    <property type="entry name" value="ETF_beta"/>
    <property type="match status" value="1"/>
</dbReference>
<dbReference type="InterPro" id="IPR014730">
    <property type="entry name" value="ETF_a/b_N"/>
</dbReference>
<dbReference type="GO" id="GO:0009055">
    <property type="term" value="F:electron transfer activity"/>
    <property type="evidence" value="ECO:0007669"/>
    <property type="project" value="InterPro"/>
</dbReference>
<dbReference type="AlphaFoldDB" id="A0A7U4P596"/>
<dbReference type="Pfam" id="PF01012">
    <property type="entry name" value="ETF"/>
    <property type="match status" value="1"/>
</dbReference>
<dbReference type="PANTHER" id="PTHR21294">
    <property type="entry name" value="ELECTRON TRANSFER FLAVOPROTEIN BETA-SUBUNIT"/>
    <property type="match status" value="1"/>
</dbReference>
<dbReference type="InterPro" id="IPR014729">
    <property type="entry name" value="Rossmann-like_a/b/a_fold"/>
</dbReference>
<accession>A0A7T2WY97</accession>
<dbReference type="Proteomes" id="UP000594943">
    <property type="component" value="Chromosome 1"/>
</dbReference>
<name>A0A7U4P596_9BURK</name>
<protein>
    <submittedName>
        <fullName evidence="2">Electron transfer flavoprotein subunit beta/FixA family protein</fullName>
    </submittedName>
</protein>
<evidence type="ECO:0000313" key="3">
    <source>
        <dbReference type="Proteomes" id="UP000594943"/>
    </source>
</evidence>
<reference evidence="2 3" key="1">
    <citation type="submission" date="2020-12" db="EMBL/GenBank/DDBJ databases">
        <title>FDA dAtabase for Regulatory Grade micrObial Sequences (FDA-ARGOS): Supporting development and validation of Infectious Disease Dx tests.</title>
        <authorList>
            <person name="Nelson B."/>
            <person name="Plummer A."/>
            <person name="Tallon L."/>
            <person name="Sadzewicz L."/>
            <person name="Zhao X."/>
            <person name="Boylan J."/>
            <person name="Ott S."/>
            <person name="Bowen H."/>
            <person name="Vavikolanu K."/>
            <person name="Mehta A."/>
            <person name="Aluvathingal J."/>
            <person name="Nadendla S."/>
            <person name="Myers T."/>
            <person name="Yan Y."/>
            <person name="Sichtig H."/>
        </authorList>
    </citation>
    <scope>NUCLEOTIDE SEQUENCE [LARGE SCALE GENOMIC DNA]</scope>
    <source>
        <strain evidence="2 3">FDAARGOS_899</strain>
    </source>
</reference>
<evidence type="ECO:0000256" key="1">
    <source>
        <dbReference type="ARBA" id="ARBA00022982"/>
    </source>
</evidence>
<organism evidence="2 3">
    <name type="scientific">Burkholderia humptydooensis</name>
    <dbReference type="NCBI Taxonomy" id="430531"/>
    <lineage>
        <taxon>Bacteria</taxon>
        <taxon>Pseudomonadati</taxon>
        <taxon>Pseudomonadota</taxon>
        <taxon>Betaproteobacteria</taxon>
        <taxon>Burkholderiales</taxon>
        <taxon>Burkholderiaceae</taxon>
        <taxon>Burkholderia</taxon>
        <taxon>pseudomallei group</taxon>
    </lineage>
</organism>
<evidence type="ECO:0000313" key="2">
    <source>
        <dbReference type="EMBL" id="QPS44906.1"/>
    </source>
</evidence>
<dbReference type="InterPro" id="IPR033948">
    <property type="entry name" value="ETF_beta_N"/>
</dbReference>
<accession>A0A7U4P596</accession>